<dbReference type="EMBL" id="VCNI01000001">
    <property type="protein sequence ID" value="TMU56050.1"/>
    <property type="molecule type" value="Genomic_DNA"/>
</dbReference>
<reference evidence="1 2" key="1">
    <citation type="submission" date="2019-05" db="EMBL/GenBank/DDBJ databases">
        <title>Flagellimonas sp. AsT0115, sp. nov., isolated from a marine red algae, Asparagopsis taxiformis.</title>
        <authorList>
            <person name="Kim J."/>
            <person name="Jeong S.E."/>
            <person name="Jeon C.O."/>
        </authorList>
    </citation>
    <scope>NUCLEOTIDE SEQUENCE [LARGE SCALE GENOMIC DNA]</scope>
    <source>
        <strain evidence="1 2">AsT0115</strain>
    </source>
</reference>
<keyword evidence="2" id="KW-1185">Reference proteome</keyword>
<dbReference type="InterPro" id="IPR024213">
    <property type="entry name" value="DUF3822"/>
</dbReference>
<gene>
    <name evidence="1" type="ORF">FGG15_00465</name>
</gene>
<dbReference type="CDD" id="cd24013">
    <property type="entry name" value="ASKHA_ATPase_BT3980-like"/>
    <property type="match status" value="1"/>
</dbReference>
<protein>
    <submittedName>
        <fullName evidence="1">DUF3822 family protein</fullName>
    </submittedName>
</protein>
<proteinExistence type="predicted"/>
<dbReference type="Pfam" id="PF12864">
    <property type="entry name" value="DUF3822"/>
    <property type="match status" value="1"/>
</dbReference>
<dbReference type="Proteomes" id="UP000751614">
    <property type="component" value="Unassembled WGS sequence"/>
</dbReference>
<sequence length="284" mass="32281">METGLQSMTEKTNNISEQNSENTFKKLSIQVGLNGLSFCVLDTISNEILAFEKVSFKTASTPYLLLKELKAVLNKNSTVGTNFSEVVVIHKNGLFSLVPKALFKKEELANYLKFNAKIMANDHIAHDEISNHDLINVYVPFANVNNHIFDLFGAFEFKHTGTVLISTLLNQTRATSQPVCYVHVAEKEMEIVVISDKKLLFYNHFEYKTKEDFLYFLLFSLEQLQIDLEQVQLKLFGLVEEGDAIFELCYSYIQSVSVFVPVDSNYPLDQLESQAIDFTSLSKL</sequence>
<dbReference type="Gene3D" id="3.30.420.250">
    <property type="match status" value="1"/>
</dbReference>
<comment type="caution">
    <text evidence="1">The sequence shown here is derived from an EMBL/GenBank/DDBJ whole genome shotgun (WGS) entry which is preliminary data.</text>
</comment>
<accession>A0ABY2WMT1</accession>
<name>A0ABY2WMT1_9FLAO</name>
<evidence type="ECO:0000313" key="2">
    <source>
        <dbReference type="Proteomes" id="UP000751614"/>
    </source>
</evidence>
<evidence type="ECO:0000313" key="1">
    <source>
        <dbReference type="EMBL" id="TMU56050.1"/>
    </source>
</evidence>
<dbReference type="Gene3D" id="3.30.420.260">
    <property type="match status" value="1"/>
</dbReference>
<organism evidence="1 2">
    <name type="scientific">Flagellimonas algicola</name>
    <dbReference type="NCBI Taxonomy" id="2583815"/>
    <lineage>
        <taxon>Bacteria</taxon>
        <taxon>Pseudomonadati</taxon>
        <taxon>Bacteroidota</taxon>
        <taxon>Flavobacteriia</taxon>
        <taxon>Flavobacteriales</taxon>
        <taxon>Flavobacteriaceae</taxon>
        <taxon>Flagellimonas</taxon>
    </lineage>
</organism>